<keyword evidence="3 8" id="KW-0418">Kinase</keyword>
<dbReference type="InterPro" id="IPR011009">
    <property type="entry name" value="Kinase-like_dom_sf"/>
</dbReference>
<dbReference type="Gene3D" id="1.10.510.10">
    <property type="entry name" value="Transferase(Phosphotransferase) domain 1"/>
    <property type="match status" value="1"/>
</dbReference>
<name>A0AAD8GT61_9APIA</name>
<dbReference type="GO" id="GO:0005524">
    <property type="term" value="F:ATP binding"/>
    <property type="evidence" value="ECO:0007669"/>
    <property type="project" value="UniProtKB-UniRule"/>
</dbReference>
<dbReference type="InterPro" id="IPR017441">
    <property type="entry name" value="Protein_kinase_ATP_BS"/>
</dbReference>
<dbReference type="PROSITE" id="PS00108">
    <property type="entry name" value="PROTEIN_KINASE_ST"/>
    <property type="match status" value="1"/>
</dbReference>
<comment type="similarity">
    <text evidence="6">Belongs to the protein kinase superfamily.</text>
</comment>
<evidence type="ECO:0000313" key="8">
    <source>
        <dbReference type="EMBL" id="KAK1353593.1"/>
    </source>
</evidence>
<dbReference type="Proteomes" id="UP001237642">
    <property type="component" value="Unassembled WGS sequence"/>
</dbReference>
<accession>A0AAD8GT61</accession>
<gene>
    <name evidence="8" type="ORF">POM88_051958</name>
</gene>
<evidence type="ECO:0000313" key="9">
    <source>
        <dbReference type="Proteomes" id="UP001237642"/>
    </source>
</evidence>
<evidence type="ECO:0000259" key="7">
    <source>
        <dbReference type="PROSITE" id="PS50011"/>
    </source>
</evidence>
<dbReference type="GO" id="GO:0004674">
    <property type="term" value="F:protein serine/threonine kinase activity"/>
    <property type="evidence" value="ECO:0007669"/>
    <property type="project" value="UniProtKB-KW"/>
</dbReference>
<comment type="caution">
    <text evidence="8">The sequence shown here is derived from an EMBL/GenBank/DDBJ whole genome shotgun (WGS) entry which is preliminary data.</text>
</comment>
<proteinExistence type="inferred from homology"/>
<evidence type="ECO:0000256" key="4">
    <source>
        <dbReference type="ARBA" id="ARBA00022840"/>
    </source>
</evidence>
<reference evidence="8" key="1">
    <citation type="submission" date="2023-02" db="EMBL/GenBank/DDBJ databases">
        <title>Genome of toxic invasive species Heracleum sosnowskyi carries increased number of genes despite the absence of recent whole-genome duplications.</title>
        <authorList>
            <person name="Schelkunov M."/>
            <person name="Shtratnikova V."/>
            <person name="Makarenko M."/>
            <person name="Klepikova A."/>
            <person name="Omelchenko D."/>
            <person name="Novikova G."/>
            <person name="Obukhova E."/>
            <person name="Bogdanov V."/>
            <person name="Penin A."/>
            <person name="Logacheva M."/>
        </authorList>
    </citation>
    <scope>NUCLEOTIDE SEQUENCE</scope>
    <source>
        <strain evidence="8">Hsosn_3</strain>
        <tissue evidence="8">Leaf</tissue>
    </source>
</reference>
<dbReference type="PROSITE" id="PS00107">
    <property type="entry name" value="PROTEIN_KINASE_ATP"/>
    <property type="match status" value="1"/>
</dbReference>
<evidence type="ECO:0000256" key="2">
    <source>
        <dbReference type="ARBA" id="ARBA00022741"/>
    </source>
</evidence>
<dbReference type="PROSITE" id="PS50011">
    <property type="entry name" value="PROTEIN_KINASE_DOM"/>
    <property type="match status" value="1"/>
</dbReference>
<reference evidence="8" key="2">
    <citation type="submission" date="2023-05" db="EMBL/GenBank/DDBJ databases">
        <authorList>
            <person name="Schelkunov M.I."/>
        </authorList>
    </citation>
    <scope>NUCLEOTIDE SEQUENCE</scope>
    <source>
        <strain evidence="8">Hsosn_3</strain>
        <tissue evidence="8">Leaf</tissue>
    </source>
</reference>
<feature type="domain" description="Protein kinase" evidence="7">
    <location>
        <begin position="3"/>
        <end position="256"/>
    </location>
</feature>
<dbReference type="PROSITE" id="PS51257">
    <property type="entry name" value="PROKAR_LIPOPROTEIN"/>
    <property type="match status" value="1"/>
</dbReference>
<dbReference type="Pfam" id="PF00069">
    <property type="entry name" value="Pkinase"/>
    <property type="match status" value="1"/>
</dbReference>
<dbReference type="SMART" id="SM00220">
    <property type="entry name" value="S_TKc"/>
    <property type="match status" value="1"/>
</dbReference>
<organism evidence="8 9">
    <name type="scientific">Heracleum sosnowskyi</name>
    <dbReference type="NCBI Taxonomy" id="360622"/>
    <lineage>
        <taxon>Eukaryota</taxon>
        <taxon>Viridiplantae</taxon>
        <taxon>Streptophyta</taxon>
        <taxon>Embryophyta</taxon>
        <taxon>Tracheophyta</taxon>
        <taxon>Spermatophyta</taxon>
        <taxon>Magnoliopsida</taxon>
        <taxon>eudicotyledons</taxon>
        <taxon>Gunneridae</taxon>
        <taxon>Pentapetalae</taxon>
        <taxon>asterids</taxon>
        <taxon>campanulids</taxon>
        <taxon>Apiales</taxon>
        <taxon>Apiaceae</taxon>
        <taxon>Apioideae</taxon>
        <taxon>apioid superclade</taxon>
        <taxon>Tordylieae</taxon>
        <taxon>Tordyliinae</taxon>
        <taxon>Heracleum</taxon>
    </lineage>
</organism>
<keyword evidence="1" id="KW-0808">Transferase</keyword>
<keyword evidence="9" id="KW-1185">Reference proteome</keyword>
<dbReference type="PANTHER" id="PTHR48011:SF4">
    <property type="entry name" value="MITOGEN-ACTIVATED PROTEIN KINASE KINASE KINASE 19"/>
    <property type="match status" value="1"/>
</dbReference>
<dbReference type="CDD" id="cd06606">
    <property type="entry name" value="STKc_MAPKKK"/>
    <property type="match status" value="1"/>
</dbReference>
<keyword evidence="6" id="KW-0723">Serine/threonine-protein kinase</keyword>
<dbReference type="AlphaFoldDB" id="A0AAD8GT61"/>
<keyword evidence="2 5" id="KW-0547">Nucleotide-binding</keyword>
<evidence type="ECO:0000256" key="5">
    <source>
        <dbReference type="PROSITE-ProRule" id="PRU10141"/>
    </source>
</evidence>
<dbReference type="InterPro" id="IPR052751">
    <property type="entry name" value="Plant_MAPKKK"/>
</dbReference>
<dbReference type="Gene3D" id="3.30.200.20">
    <property type="entry name" value="Phosphorylase Kinase, domain 1"/>
    <property type="match status" value="1"/>
</dbReference>
<protein>
    <submittedName>
        <fullName evidence="8">Protein kinase domain-containing protein</fullName>
    </submittedName>
</protein>
<dbReference type="PANTHER" id="PTHR48011">
    <property type="entry name" value="CCR4-NOT TRANSCRIPTIONAL COMPLEX SUBUNIT CAF120-RELATED"/>
    <property type="match status" value="1"/>
</dbReference>
<evidence type="ECO:0000256" key="3">
    <source>
        <dbReference type="ARBA" id="ARBA00022777"/>
    </source>
</evidence>
<feature type="binding site" evidence="5">
    <location>
        <position position="32"/>
    </location>
    <ligand>
        <name>ATP</name>
        <dbReference type="ChEBI" id="CHEBI:30616"/>
    </ligand>
</feature>
<evidence type="ECO:0000256" key="1">
    <source>
        <dbReference type="ARBA" id="ARBA00022679"/>
    </source>
</evidence>
<sequence length="348" mass="38809">MEWRRGQTIGRGSSATVSIAACCSSGEIFAVKSAELSCSELLQREEKFLCSLSSPHIVSYKGCDITSENHKFMYNLKMEYVAAGTLIDVIRKKGGGLDEAMIKCYTQQILQGLEYLHSSGVAHCDIKATNILVGDTGAKIADLGCAKWVDSDSDLTETMGGTPMFMAPEVARGEEQSFAADIWSLGCTIIEMASGGSPWPNISDPMSVLYQIAYSGRTPDVPEYLSHQAKDFVGKCLQRDPKERWTVRQLLKHPFLEEFRYVKNQNFLDNNSPTSILDQGVWNSIEEVSETSNDVFGLQTKYSSSCPDQRITRFLSNSRVPNWTCEETWITIRDIVTMKRNTIELANQ</sequence>
<evidence type="ECO:0000256" key="6">
    <source>
        <dbReference type="RuleBase" id="RU000304"/>
    </source>
</evidence>
<dbReference type="InterPro" id="IPR008271">
    <property type="entry name" value="Ser/Thr_kinase_AS"/>
</dbReference>
<dbReference type="EMBL" id="JAUIZM010000012">
    <property type="protein sequence ID" value="KAK1353593.1"/>
    <property type="molecule type" value="Genomic_DNA"/>
</dbReference>
<dbReference type="SUPFAM" id="SSF56112">
    <property type="entry name" value="Protein kinase-like (PK-like)"/>
    <property type="match status" value="1"/>
</dbReference>
<dbReference type="GO" id="GO:0007165">
    <property type="term" value="P:signal transduction"/>
    <property type="evidence" value="ECO:0007669"/>
    <property type="project" value="TreeGrafter"/>
</dbReference>
<keyword evidence="4 5" id="KW-0067">ATP-binding</keyword>
<dbReference type="InterPro" id="IPR000719">
    <property type="entry name" value="Prot_kinase_dom"/>
</dbReference>